<dbReference type="Proteomes" id="UP000001420">
    <property type="component" value="Chromosome"/>
</dbReference>
<dbReference type="EnsemblBacteria" id="AAQ00121">
    <property type="protein sequence ID" value="AAQ00121"/>
    <property type="gene ID" value="Pro_1076"/>
</dbReference>
<keyword evidence="1" id="KW-0732">Signal</keyword>
<name>Q7VBL6_PROMA</name>
<protein>
    <submittedName>
        <fullName evidence="2">Uncharacterized protein</fullName>
    </submittedName>
</protein>
<dbReference type="AlphaFoldDB" id="Q7VBL6"/>
<dbReference type="eggNOG" id="ENOG50344Y6">
    <property type="taxonomic scope" value="Bacteria"/>
</dbReference>
<dbReference type="EMBL" id="AE017126">
    <property type="protein sequence ID" value="AAQ00121.1"/>
    <property type="molecule type" value="Genomic_DNA"/>
</dbReference>
<dbReference type="KEGG" id="pma:Pro_1076"/>
<feature type="chain" id="PRO_5004292441" evidence="1">
    <location>
        <begin position="19"/>
        <end position="88"/>
    </location>
</feature>
<evidence type="ECO:0000313" key="2">
    <source>
        <dbReference type="EMBL" id="AAQ00121.1"/>
    </source>
</evidence>
<dbReference type="STRING" id="167539.Pro_1076"/>
<feature type="signal peptide" evidence="1">
    <location>
        <begin position="1"/>
        <end position="18"/>
    </location>
</feature>
<dbReference type="HOGENOM" id="CLU_183613_0_0_3"/>
<organism evidence="2 3">
    <name type="scientific">Prochlorococcus marinus (strain SARG / CCMP1375 / SS120)</name>
    <dbReference type="NCBI Taxonomy" id="167539"/>
    <lineage>
        <taxon>Bacteria</taxon>
        <taxon>Bacillati</taxon>
        <taxon>Cyanobacteriota</taxon>
        <taxon>Cyanophyceae</taxon>
        <taxon>Synechococcales</taxon>
        <taxon>Prochlorococcaceae</taxon>
        <taxon>Prochlorococcus</taxon>
    </lineage>
</organism>
<evidence type="ECO:0000313" key="3">
    <source>
        <dbReference type="Proteomes" id="UP000001420"/>
    </source>
</evidence>
<dbReference type="RefSeq" id="WP_011125228.1">
    <property type="nucleotide sequence ID" value="NC_005042.1"/>
</dbReference>
<dbReference type="OrthoDB" id="560246at2"/>
<reference evidence="2 3" key="1">
    <citation type="journal article" date="2003" name="Proc. Natl. Acad. Sci. U.S.A.">
        <title>Genome sequence of the cyanobacterium Prochlorococcus marinus SS120, a nearly minimal oxyphototrophic genome.</title>
        <authorList>
            <person name="Dufresne A."/>
            <person name="Salanoubat M."/>
            <person name="Partensky F."/>
            <person name="Artiguenave F."/>
            <person name="Axmann I.M."/>
            <person name="Barbe V."/>
            <person name="Duprat S."/>
            <person name="Galperin M.Y."/>
            <person name="Koonin E.V."/>
            <person name="Le Gall F."/>
            <person name="Makarova K.S."/>
            <person name="Ostrowski M."/>
            <person name="Oztas S."/>
            <person name="Robert C."/>
            <person name="Rogozin I.B."/>
            <person name="Scanlan D.J."/>
            <person name="Tandeau de Marsac N."/>
            <person name="Weissenbach J."/>
            <person name="Wincker P."/>
            <person name="Wolf Y.I."/>
            <person name="Hess W.R."/>
        </authorList>
    </citation>
    <scope>NUCLEOTIDE SEQUENCE [LARGE SCALE GENOMIC DNA]</scope>
    <source>
        <strain evidence="3">SARG / CCMP1375 / SS120</strain>
    </source>
</reference>
<dbReference type="PATRIC" id="fig|167539.5.peg.1126"/>
<accession>Q7VBL6</accession>
<gene>
    <name evidence="2" type="ordered locus">Pro_1076</name>
</gene>
<proteinExistence type="predicted"/>
<keyword evidence="3" id="KW-1185">Reference proteome</keyword>
<evidence type="ECO:0000256" key="1">
    <source>
        <dbReference type="SAM" id="SignalP"/>
    </source>
</evidence>
<sequence length="88" mass="10021">MPYLTTLLIALISSTSFAYGQSKLLENVKRNPEEAKLLCNKFRNLNANGISSNSKEVIEEISRDKNLTFKDAEILSIYIVGMYCHEIY</sequence>